<accession>A0AAQ3JZ49</accession>
<organism evidence="2 3">
    <name type="scientific">Canna indica</name>
    <name type="common">Indian-shot</name>
    <dbReference type="NCBI Taxonomy" id="4628"/>
    <lineage>
        <taxon>Eukaryota</taxon>
        <taxon>Viridiplantae</taxon>
        <taxon>Streptophyta</taxon>
        <taxon>Embryophyta</taxon>
        <taxon>Tracheophyta</taxon>
        <taxon>Spermatophyta</taxon>
        <taxon>Magnoliopsida</taxon>
        <taxon>Liliopsida</taxon>
        <taxon>Zingiberales</taxon>
        <taxon>Cannaceae</taxon>
        <taxon>Canna</taxon>
    </lineage>
</organism>
<gene>
    <name evidence="2" type="ORF">Cni_G06069</name>
</gene>
<evidence type="ECO:0000313" key="2">
    <source>
        <dbReference type="EMBL" id="WOK97361.1"/>
    </source>
</evidence>
<dbReference type="EMBL" id="CP136891">
    <property type="protein sequence ID" value="WOK97361.1"/>
    <property type="molecule type" value="Genomic_DNA"/>
</dbReference>
<keyword evidence="3" id="KW-1185">Reference proteome</keyword>
<feature type="region of interest" description="Disordered" evidence="1">
    <location>
        <begin position="276"/>
        <end position="317"/>
    </location>
</feature>
<sequence length="317" mass="32528">MAAADGMTRSADGGAADVVAPCDIIQSRHCHVQQCPAATLPCAAVQVAALFNARGNLQKTLQRSSGDDDGSGSSLVQECGRMVQLKVSYGTLLGLIRPNPIVLVSRARSRVYRTGLSRPPSPPATAPPAVADVIPPPPAPAVADVIPSPPAPAVATYTGLVTQRGGDHAQHQLDVDAWMQVTGVDHGRVYCIGTTAHARTLLQPDGAGSSAFTSSTAGPSTSHAGQDRFAALEASHAELQSSHAALEASHAALEASHARLISEVAAMREYMTHIASSMPGAPAPPPPPSFDATPADALPTQPLSSPHPSSPHDALHD</sequence>
<proteinExistence type="predicted"/>
<feature type="compositionally biased region" description="Low complexity" evidence="1">
    <location>
        <begin position="290"/>
        <end position="307"/>
    </location>
</feature>
<name>A0AAQ3JZ49_9LILI</name>
<dbReference type="AlphaFoldDB" id="A0AAQ3JZ49"/>
<reference evidence="2 3" key="1">
    <citation type="submission" date="2023-10" db="EMBL/GenBank/DDBJ databases">
        <title>Chromosome-scale genome assembly provides insights into flower coloration mechanisms of Canna indica.</title>
        <authorList>
            <person name="Li C."/>
        </authorList>
    </citation>
    <scope>NUCLEOTIDE SEQUENCE [LARGE SCALE GENOMIC DNA]</scope>
    <source>
        <tissue evidence="2">Flower</tissue>
    </source>
</reference>
<evidence type="ECO:0000256" key="1">
    <source>
        <dbReference type="SAM" id="MobiDB-lite"/>
    </source>
</evidence>
<evidence type="ECO:0000313" key="3">
    <source>
        <dbReference type="Proteomes" id="UP001327560"/>
    </source>
</evidence>
<protein>
    <submittedName>
        <fullName evidence="2">Uncharacterized protein</fullName>
    </submittedName>
</protein>
<dbReference type="Proteomes" id="UP001327560">
    <property type="component" value="Chromosome 2"/>
</dbReference>